<evidence type="ECO:0000256" key="3">
    <source>
        <dbReference type="ARBA" id="ARBA00022679"/>
    </source>
</evidence>
<gene>
    <name evidence="7" type="ORF">SAMN04487820_109165</name>
</gene>
<dbReference type="Pfam" id="PF05175">
    <property type="entry name" value="MTS"/>
    <property type="match status" value="1"/>
</dbReference>
<dbReference type="Proteomes" id="UP000199213">
    <property type="component" value="Unassembled WGS sequence"/>
</dbReference>
<dbReference type="NCBIfam" id="TIGR03704">
    <property type="entry name" value="PrmC_rel_meth"/>
    <property type="match status" value="1"/>
</dbReference>
<keyword evidence="4" id="KW-0949">S-adenosyl-L-methionine</keyword>
<sequence>MSVEGESRLLTDISTELRAAGCVFAEDEAELLLLAAGTRAELTDMTRRRVAGLPLEVVLGWAEFRGTRFVVEPGVFVPRRRSEFLAEQAISLARPGAVVVELCCGSAALVATVARAVEGIEPHACDIDPNCVRCARRNLAELGGTVHQGDLYEPLPGELRGRVELLLANAPYVPTDEIASMPPEAREHEPAVALDGGADGLDVHRAIAAEAPKWLAPGGRLLLETSGRQAERSAAGCVEHGLDVRVVRCEETDATVVVATAPES</sequence>
<dbReference type="AlphaFoldDB" id="A0A1G9CZ54"/>
<accession>A0A1G9CZ54</accession>
<proteinExistence type="predicted"/>
<feature type="domain" description="Methyltransferase small" evidence="6">
    <location>
        <begin position="69"/>
        <end position="173"/>
    </location>
</feature>
<evidence type="ECO:0000259" key="6">
    <source>
        <dbReference type="Pfam" id="PF05175"/>
    </source>
</evidence>
<dbReference type="InterPro" id="IPR022446">
    <property type="entry name" value="MeTrfrase_put"/>
</dbReference>
<protein>
    <recommendedName>
        <fullName evidence="1">peptide chain release factor N(5)-glutamine methyltransferase</fullName>
        <ecNumber evidence="1">2.1.1.297</ecNumber>
    </recommendedName>
</protein>
<reference evidence="8" key="1">
    <citation type="submission" date="2016-10" db="EMBL/GenBank/DDBJ databases">
        <authorList>
            <person name="Varghese N."/>
            <person name="Submissions S."/>
        </authorList>
    </citation>
    <scope>NUCLEOTIDE SEQUENCE [LARGE SCALE GENOMIC DNA]</scope>
    <source>
        <strain evidence="8">DSM 45460</strain>
    </source>
</reference>
<dbReference type="InterPro" id="IPR004556">
    <property type="entry name" value="HemK-like"/>
</dbReference>
<dbReference type="InterPro" id="IPR050320">
    <property type="entry name" value="N5-glutamine_MTase"/>
</dbReference>
<evidence type="ECO:0000256" key="4">
    <source>
        <dbReference type="ARBA" id="ARBA00022691"/>
    </source>
</evidence>
<evidence type="ECO:0000256" key="2">
    <source>
        <dbReference type="ARBA" id="ARBA00022603"/>
    </source>
</evidence>
<dbReference type="Gene3D" id="3.40.50.150">
    <property type="entry name" value="Vaccinia Virus protein VP39"/>
    <property type="match status" value="1"/>
</dbReference>
<dbReference type="EC" id="2.1.1.297" evidence="1"/>
<dbReference type="GO" id="GO:0102559">
    <property type="term" value="F:peptide chain release factor N(5)-glutamine methyltransferase activity"/>
    <property type="evidence" value="ECO:0007669"/>
    <property type="project" value="UniProtKB-EC"/>
</dbReference>
<evidence type="ECO:0000313" key="8">
    <source>
        <dbReference type="Proteomes" id="UP000199213"/>
    </source>
</evidence>
<keyword evidence="3 7" id="KW-0808">Transferase</keyword>
<dbReference type="NCBIfam" id="TIGR00536">
    <property type="entry name" value="hemK_fam"/>
    <property type="match status" value="1"/>
</dbReference>
<dbReference type="PANTHER" id="PTHR18895">
    <property type="entry name" value="HEMK METHYLTRANSFERASE"/>
    <property type="match status" value="1"/>
</dbReference>
<comment type="catalytic activity">
    <reaction evidence="5">
        <text>L-glutaminyl-[peptide chain release factor] + S-adenosyl-L-methionine = N(5)-methyl-L-glutaminyl-[peptide chain release factor] + S-adenosyl-L-homocysteine + H(+)</text>
        <dbReference type="Rhea" id="RHEA:42896"/>
        <dbReference type="Rhea" id="RHEA-COMP:10271"/>
        <dbReference type="Rhea" id="RHEA-COMP:10272"/>
        <dbReference type="ChEBI" id="CHEBI:15378"/>
        <dbReference type="ChEBI" id="CHEBI:30011"/>
        <dbReference type="ChEBI" id="CHEBI:57856"/>
        <dbReference type="ChEBI" id="CHEBI:59789"/>
        <dbReference type="ChEBI" id="CHEBI:61891"/>
        <dbReference type="EC" id="2.1.1.297"/>
    </reaction>
</comment>
<keyword evidence="8" id="KW-1185">Reference proteome</keyword>
<name>A0A1G9CZ54_ACTMZ</name>
<dbReference type="RefSeq" id="WP_218120182.1">
    <property type="nucleotide sequence ID" value="NZ_FNFM01000009.1"/>
</dbReference>
<dbReference type="InterPro" id="IPR029063">
    <property type="entry name" value="SAM-dependent_MTases_sf"/>
</dbReference>
<dbReference type="InterPro" id="IPR007848">
    <property type="entry name" value="Small_mtfrase_dom"/>
</dbReference>
<dbReference type="PANTHER" id="PTHR18895:SF74">
    <property type="entry name" value="MTRF1L RELEASE FACTOR GLUTAMINE METHYLTRANSFERASE"/>
    <property type="match status" value="1"/>
</dbReference>
<dbReference type="CDD" id="cd02440">
    <property type="entry name" value="AdoMet_MTases"/>
    <property type="match status" value="1"/>
</dbReference>
<dbReference type="GO" id="GO:0032259">
    <property type="term" value="P:methylation"/>
    <property type="evidence" value="ECO:0007669"/>
    <property type="project" value="UniProtKB-KW"/>
</dbReference>
<organism evidence="7 8">
    <name type="scientific">Actinopolyspora mzabensis</name>
    <dbReference type="NCBI Taxonomy" id="995066"/>
    <lineage>
        <taxon>Bacteria</taxon>
        <taxon>Bacillati</taxon>
        <taxon>Actinomycetota</taxon>
        <taxon>Actinomycetes</taxon>
        <taxon>Actinopolysporales</taxon>
        <taxon>Actinopolysporaceae</taxon>
        <taxon>Actinopolyspora</taxon>
    </lineage>
</organism>
<dbReference type="EMBL" id="FNFM01000009">
    <property type="protein sequence ID" value="SDK56930.1"/>
    <property type="molecule type" value="Genomic_DNA"/>
</dbReference>
<evidence type="ECO:0000256" key="5">
    <source>
        <dbReference type="ARBA" id="ARBA00048391"/>
    </source>
</evidence>
<dbReference type="SUPFAM" id="SSF53335">
    <property type="entry name" value="S-adenosyl-L-methionine-dependent methyltransferases"/>
    <property type="match status" value="1"/>
</dbReference>
<evidence type="ECO:0000313" key="7">
    <source>
        <dbReference type="EMBL" id="SDK56930.1"/>
    </source>
</evidence>
<evidence type="ECO:0000256" key="1">
    <source>
        <dbReference type="ARBA" id="ARBA00012771"/>
    </source>
</evidence>
<keyword evidence="2 7" id="KW-0489">Methyltransferase</keyword>